<dbReference type="OrthoDB" id="4187154at2759"/>
<keyword evidence="1" id="KW-0238">DNA-binding</keyword>
<dbReference type="InterPro" id="IPR017970">
    <property type="entry name" value="Homeobox_CS"/>
</dbReference>
<name>A0A1I8I364_9PLAT</name>
<dbReference type="PANTHER" id="PTHR11850">
    <property type="entry name" value="HOMEOBOX PROTEIN TRANSCRIPTION FACTORS"/>
    <property type="match status" value="1"/>
</dbReference>
<dbReference type="Pfam" id="PF05920">
    <property type="entry name" value="Homeobox_KN"/>
    <property type="match status" value="1"/>
</dbReference>
<dbReference type="InterPro" id="IPR009057">
    <property type="entry name" value="Homeodomain-like_sf"/>
</dbReference>
<keyword evidence="2" id="KW-1185">Reference proteome</keyword>
<dbReference type="GO" id="GO:0000981">
    <property type="term" value="F:DNA-binding transcription factor activity, RNA polymerase II-specific"/>
    <property type="evidence" value="ECO:0007669"/>
    <property type="project" value="InterPro"/>
</dbReference>
<dbReference type="SUPFAM" id="SSF46689">
    <property type="entry name" value="Homeodomain-like"/>
    <property type="match status" value="1"/>
</dbReference>
<dbReference type="GO" id="GO:0003677">
    <property type="term" value="F:DNA binding"/>
    <property type="evidence" value="ECO:0007669"/>
    <property type="project" value="UniProtKB-UniRule"/>
</dbReference>
<dbReference type="WBParaSite" id="maker-uti_cns_0009421-snap-gene-0.3-mRNA-1">
    <property type="protein sequence ID" value="maker-uti_cns_0009421-snap-gene-0.3-mRNA-1"/>
    <property type="gene ID" value="maker-uti_cns_0009421-snap-gene-0.3"/>
</dbReference>
<dbReference type="InterPro" id="IPR001356">
    <property type="entry name" value="HD"/>
</dbReference>
<dbReference type="GO" id="GO:0005634">
    <property type="term" value="C:nucleus"/>
    <property type="evidence" value="ECO:0007669"/>
    <property type="project" value="UniProtKB-SubCell"/>
</dbReference>
<dbReference type="InterPro" id="IPR050224">
    <property type="entry name" value="TALE_homeobox"/>
</dbReference>
<dbReference type="SMART" id="SM00389">
    <property type="entry name" value="HOX"/>
    <property type="match status" value="1"/>
</dbReference>
<evidence type="ECO:0000256" key="1">
    <source>
        <dbReference type="PROSITE-ProRule" id="PRU00108"/>
    </source>
</evidence>
<dbReference type="CDD" id="cd00086">
    <property type="entry name" value="homeodomain"/>
    <property type="match status" value="1"/>
</dbReference>
<protein>
    <submittedName>
        <fullName evidence="3">Homeobox domain-containing protein</fullName>
    </submittedName>
</protein>
<dbReference type="Proteomes" id="UP000095280">
    <property type="component" value="Unplaced"/>
</dbReference>
<keyword evidence="1" id="KW-0371">Homeobox</keyword>
<dbReference type="STRING" id="282301.A0A1I8I364"/>
<evidence type="ECO:0000313" key="3">
    <source>
        <dbReference type="WBParaSite" id="maker-uti_cns_0009421-snap-gene-0.3-mRNA-1"/>
    </source>
</evidence>
<evidence type="ECO:0000313" key="2">
    <source>
        <dbReference type="Proteomes" id="UP000095280"/>
    </source>
</evidence>
<dbReference type="PROSITE" id="PS00027">
    <property type="entry name" value="HOMEOBOX_1"/>
    <property type="match status" value="1"/>
</dbReference>
<sequence>MHNIAGVIGGIGDRWSQQSVHSLVMKEFARSPDRAAHTPGSSTPIGSRKRKSHVPERIPLALNGEQVTSQSVLKCQGLPQLPHSSKRPHLMEQTQLPTADAKSYFLPFGFPCGVLGVISNNFNFGCQAETALDLSLKTKKRPAEESAVPQQPKPILSEEPLEQQQQMRQNSSSSQNDHLLRWFLQHRDRPYPGAEDTKALALATGLTYSQVKKWFANKRMRSKGSLESELGGASADSLSPVTNSNASSSQASSARLSTIANELP</sequence>
<keyword evidence="1" id="KW-0539">Nucleus</keyword>
<reference evidence="3" key="1">
    <citation type="submission" date="2016-11" db="UniProtKB">
        <authorList>
            <consortium name="WormBaseParasite"/>
        </authorList>
    </citation>
    <scope>IDENTIFICATION</scope>
</reference>
<feature type="DNA-binding region" description="Homeobox" evidence="1">
    <location>
        <begin position="164"/>
        <end position="226"/>
    </location>
</feature>
<dbReference type="InterPro" id="IPR008422">
    <property type="entry name" value="KN_HD"/>
</dbReference>
<dbReference type="Gene3D" id="1.10.10.60">
    <property type="entry name" value="Homeodomain-like"/>
    <property type="match status" value="1"/>
</dbReference>
<accession>A0A1I8I364</accession>
<comment type="subcellular location">
    <subcellularLocation>
        <location evidence="1">Nucleus</location>
    </subcellularLocation>
</comment>
<organism evidence="2 3">
    <name type="scientific">Macrostomum lignano</name>
    <dbReference type="NCBI Taxonomy" id="282301"/>
    <lineage>
        <taxon>Eukaryota</taxon>
        <taxon>Metazoa</taxon>
        <taxon>Spiralia</taxon>
        <taxon>Lophotrochozoa</taxon>
        <taxon>Platyhelminthes</taxon>
        <taxon>Rhabditophora</taxon>
        <taxon>Macrostomorpha</taxon>
        <taxon>Macrostomida</taxon>
        <taxon>Macrostomidae</taxon>
        <taxon>Macrostomum</taxon>
    </lineage>
</organism>
<dbReference type="AlphaFoldDB" id="A0A1I8I364"/>
<proteinExistence type="predicted"/>
<dbReference type="PROSITE" id="PS50071">
    <property type="entry name" value="HOMEOBOX_2"/>
    <property type="match status" value="1"/>
</dbReference>